<dbReference type="EMBL" id="CP001577">
    <property type="protein sequence ID" value="ACO70591.1"/>
    <property type="molecule type" value="Genomic_DNA"/>
</dbReference>
<dbReference type="PANTHER" id="PTHR33591">
    <property type="entry name" value="BETA-CAROTENE ISOMERASE D27"/>
    <property type="match status" value="1"/>
</dbReference>
<dbReference type="Proteomes" id="UP000002009">
    <property type="component" value="Chromosome 12"/>
</dbReference>
<evidence type="ECO:0000259" key="1">
    <source>
        <dbReference type="Pfam" id="PF13225"/>
    </source>
</evidence>
<feature type="domain" description="Beta-carotene isomerase D27-like C-terminal" evidence="1">
    <location>
        <begin position="235"/>
        <end position="297"/>
    </location>
</feature>
<name>C1FJG7_MICCC</name>
<accession>C1FJG7</accession>
<sequence length="374" mass="39912">MEATVTACAGFRVPARCVAGAEASTSRRAGEVTKRSRGDRVTFRAAGSSPRLVLRRGSRRGDVSAFALKRAGPTTPKPTYNDGPVDRELLRAFHARVASELGEDPSAVTGDYDATMRACVRLVSSARTPDQAQARGERVLRSLLPRWFPGFFRLFIALFPRWFVARHAAAVTPMILPWLVGPARVIDAPDDLPVDDRDRPPANALDSLLTSTSFLSSNVGGGDGGEDAKGQAPGYRQGVLLERCRVLEEGGCASVCLNVCKVPTQNFFSDVGLDVELRPDYETFECRFVYGKKPPPAGEDPAFDTPCFAQCSISKSRGGGAGATDATLPRWAVDGIDTVDGVGAGGGVHGAASNCGRLPEYTGDTRRNHGRGTR</sequence>
<dbReference type="GeneID" id="8248218"/>
<proteinExistence type="predicted"/>
<dbReference type="InParanoid" id="C1FJG7"/>
<dbReference type="InterPro" id="IPR025114">
    <property type="entry name" value="D27-like_C"/>
</dbReference>
<dbReference type="STRING" id="296587.C1FJG7"/>
<dbReference type="KEGG" id="mis:MICPUN_62994"/>
<dbReference type="eggNOG" id="ENOG502R5D2">
    <property type="taxonomic scope" value="Eukaryota"/>
</dbReference>
<dbReference type="Pfam" id="PF13225">
    <property type="entry name" value="D27-like_C"/>
    <property type="match status" value="1"/>
</dbReference>
<protein>
    <recommendedName>
        <fullName evidence="1">Beta-carotene isomerase D27-like C-terminal domain-containing protein</fullName>
    </recommendedName>
</protein>
<organism evidence="2 3">
    <name type="scientific">Micromonas commoda (strain RCC299 / NOUM17 / CCMP2709)</name>
    <name type="common">Picoplanktonic green alga</name>
    <dbReference type="NCBI Taxonomy" id="296587"/>
    <lineage>
        <taxon>Eukaryota</taxon>
        <taxon>Viridiplantae</taxon>
        <taxon>Chlorophyta</taxon>
        <taxon>Mamiellophyceae</taxon>
        <taxon>Mamiellales</taxon>
        <taxon>Mamiellaceae</taxon>
        <taxon>Micromonas</taxon>
    </lineage>
</organism>
<reference evidence="2 3" key="1">
    <citation type="journal article" date="2009" name="Science">
        <title>Green evolution and dynamic adaptations revealed by genomes of the marine picoeukaryotes Micromonas.</title>
        <authorList>
            <person name="Worden A.Z."/>
            <person name="Lee J.H."/>
            <person name="Mock T."/>
            <person name="Rouze P."/>
            <person name="Simmons M.P."/>
            <person name="Aerts A.L."/>
            <person name="Allen A.E."/>
            <person name="Cuvelier M.L."/>
            <person name="Derelle E."/>
            <person name="Everett M.V."/>
            <person name="Foulon E."/>
            <person name="Grimwood J."/>
            <person name="Gundlach H."/>
            <person name="Henrissat B."/>
            <person name="Napoli C."/>
            <person name="McDonald S.M."/>
            <person name="Parker M.S."/>
            <person name="Rombauts S."/>
            <person name="Salamov A."/>
            <person name="Von Dassow P."/>
            <person name="Badger J.H."/>
            <person name="Coutinho P.M."/>
            <person name="Demir E."/>
            <person name="Dubchak I."/>
            <person name="Gentemann C."/>
            <person name="Eikrem W."/>
            <person name="Gready J.E."/>
            <person name="John U."/>
            <person name="Lanier W."/>
            <person name="Lindquist E.A."/>
            <person name="Lucas S."/>
            <person name="Mayer K.F."/>
            <person name="Moreau H."/>
            <person name="Not F."/>
            <person name="Otillar R."/>
            <person name="Panaud O."/>
            <person name="Pangilinan J."/>
            <person name="Paulsen I."/>
            <person name="Piegu B."/>
            <person name="Poliakov A."/>
            <person name="Robbens S."/>
            <person name="Schmutz J."/>
            <person name="Toulza E."/>
            <person name="Wyss T."/>
            <person name="Zelensky A."/>
            <person name="Zhou K."/>
            <person name="Armbrust E.V."/>
            <person name="Bhattacharya D."/>
            <person name="Goodenough U.W."/>
            <person name="Van de Peer Y."/>
            <person name="Grigoriev I.V."/>
        </authorList>
    </citation>
    <scope>NUCLEOTIDE SEQUENCE [LARGE SCALE GENOMIC DNA]</scope>
    <source>
        <strain evidence="3">RCC299 / NOUM17</strain>
    </source>
</reference>
<evidence type="ECO:0000313" key="2">
    <source>
        <dbReference type="EMBL" id="ACO70591.1"/>
    </source>
</evidence>
<keyword evidence="3" id="KW-1185">Reference proteome</keyword>
<evidence type="ECO:0000313" key="3">
    <source>
        <dbReference type="Proteomes" id="UP000002009"/>
    </source>
</evidence>
<dbReference type="FunCoup" id="C1FJG7">
    <property type="interactions" value="557"/>
</dbReference>
<dbReference type="OrthoDB" id="416096at2759"/>
<gene>
    <name evidence="2" type="ORF">MICPUN_62994</name>
</gene>
<dbReference type="AlphaFoldDB" id="C1FJG7"/>
<dbReference type="OMA" id="DYETFEC"/>
<dbReference type="InterPro" id="IPR038938">
    <property type="entry name" value="D27-like"/>
</dbReference>
<dbReference type="PANTHER" id="PTHR33591:SF2">
    <property type="entry name" value="BETA-CAROTENE ISOMERASE D27"/>
    <property type="match status" value="1"/>
</dbReference>
<dbReference type="GO" id="GO:0005506">
    <property type="term" value="F:iron ion binding"/>
    <property type="evidence" value="ECO:0007669"/>
    <property type="project" value="InterPro"/>
</dbReference>
<dbReference type="RefSeq" id="XP_002509333.1">
    <property type="nucleotide sequence ID" value="XM_002509287.1"/>
</dbReference>